<dbReference type="EMBL" id="CP003051">
    <property type="protein sequence ID" value="AGA89823.1"/>
    <property type="molecule type" value="Genomic_DNA"/>
</dbReference>
<sequence>MEVHRDYGEPGKVLDTLSQHGFSVRMADGDLVQVERPDRCDFIYAWR</sequence>
<reference evidence="1 2" key="1">
    <citation type="submission" date="2011-09" db="EMBL/GenBank/DDBJ databases">
        <title>Complete sequence of chromosome of Thioflavicoccus mobilis 8321.</title>
        <authorList>
            <consortium name="US DOE Joint Genome Institute"/>
            <person name="Lucas S."/>
            <person name="Han J."/>
            <person name="Lapidus A."/>
            <person name="Cheng J.-F."/>
            <person name="Goodwin L."/>
            <person name="Pitluck S."/>
            <person name="Peters L."/>
            <person name="Ovchinnikova G."/>
            <person name="Lu M."/>
            <person name="Detter J.C."/>
            <person name="Han C."/>
            <person name="Tapia R."/>
            <person name="Land M."/>
            <person name="Hauser L."/>
            <person name="Kyrpides N."/>
            <person name="Ivanova N."/>
            <person name="Pagani I."/>
            <person name="Vogl K."/>
            <person name="Liu Z."/>
            <person name="Imhoff J."/>
            <person name="Thiel V."/>
            <person name="Frigaard N.-U."/>
            <person name="Bryant D."/>
            <person name="Woyke T."/>
        </authorList>
    </citation>
    <scope>NUCLEOTIDE SEQUENCE [LARGE SCALE GENOMIC DNA]</scope>
    <source>
        <strain evidence="1 2">8321</strain>
    </source>
</reference>
<accession>L0GSS8</accession>
<proteinExistence type="predicted"/>
<evidence type="ECO:0000313" key="2">
    <source>
        <dbReference type="Proteomes" id="UP000010816"/>
    </source>
</evidence>
<dbReference type="HOGENOM" id="CLU_3174281_0_0_6"/>
<keyword evidence="2" id="KW-1185">Reference proteome</keyword>
<dbReference type="AlphaFoldDB" id="L0GSS8"/>
<organism evidence="1 2">
    <name type="scientific">Thioflavicoccus mobilis 8321</name>
    <dbReference type="NCBI Taxonomy" id="765912"/>
    <lineage>
        <taxon>Bacteria</taxon>
        <taxon>Pseudomonadati</taxon>
        <taxon>Pseudomonadota</taxon>
        <taxon>Gammaproteobacteria</taxon>
        <taxon>Chromatiales</taxon>
        <taxon>Chromatiaceae</taxon>
        <taxon>Thioflavicoccus</taxon>
    </lineage>
</organism>
<name>L0GSS8_9GAMM</name>
<gene>
    <name evidence="1" type="ORF">Thimo_1001</name>
</gene>
<evidence type="ECO:0000313" key="1">
    <source>
        <dbReference type="EMBL" id="AGA89823.1"/>
    </source>
</evidence>
<dbReference type="KEGG" id="tmb:Thimo_1001"/>
<protein>
    <submittedName>
        <fullName evidence="1">Uncharacterized protein</fullName>
    </submittedName>
</protein>
<dbReference type="Proteomes" id="UP000010816">
    <property type="component" value="Chromosome"/>
</dbReference>